<proteinExistence type="predicted"/>
<evidence type="ECO:0000256" key="3">
    <source>
        <dbReference type="ARBA" id="ARBA00023163"/>
    </source>
</evidence>
<dbReference type="Pfam" id="PF00440">
    <property type="entry name" value="TetR_N"/>
    <property type="match status" value="1"/>
</dbReference>
<dbReference type="InterPro" id="IPR050109">
    <property type="entry name" value="HTH-type_TetR-like_transc_reg"/>
</dbReference>
<organism evidence="6 7">
    <name type="scientific">Novispirillum itersonii</name>
    <name type="common">Aquaspirillum itersonii</name>
    <dbReference type="NCBI Taxonomy" id="189"/>
    <lineage>
        <taxon>Bacteria</taxon>
        <taxon>Pseudomonadati</taxon>
        <taxon>Pseudomonadota</taxon>
        <taxon>Alphaproteobacteria</taxon>
        <taxon>Rhodospirillales</taxon>
        <taxon>Novispirillaceae</taxon>
        <taxon>Novispirillum</taxon>
    </lineage>
</organism>
<evidence type="ECO:0000256" key="2">
    <source>
        <dbReference type="ARBA" id="ARBA00023125"/>
    </source>
</evidence>
<evidence type="ECO:0000259" key="5">
    <source>
        <dbReference type="PROSITE" id="PS50977"/>
    </source>
</evidence>
<feature type="DNA-binding region" description="H-T-H motif" evidence="4">
    <location>
        <begin position="36"/>
        <end position="55"/>
    </location>
</feature>
<dbReference type="InterPro" id="IPR025996">
    <property type="entry name" value="MT1864/Rv1816-like_C"/>
</dbReference>
<evidence type="ECO:0000256" key="1">
    <source>
        <dbReference type="ARBA" id="ARBA00023015"/>
    </source>
</evidence>
<comment type="caution">
    <text evidence="6">The sequence shown here is derived from an EMBL/GenBank/DDBJ whole genome shotgun (WGS) entry which is preliminary data.</text>
</comment>
<dbReference type="GO" id="GO:0000976">
    <property type="term" value="F:transcription cis-regulatory region binding"/>
    <property type="evidence" value="ECO:0007669"/>
    <property type="project" value="TreeGrafter"/>
</dbReference>
<dbReference type="RefSeq" id="WP_184263140.1">
    <property type="nucleotide sequence ID" value="NZ_JACIIX010000005.1"/>
</dbReference>
<dbReference type="GO" id="GO:0003700">
    <property type="term" value="F:DNA-binding transcription factor activity"/>
    <property type="evidence" value="ECO:0007669"/>
    <property type="project" value="TreeGrafter"/>
</dbReference>
<dbReference type="AlphaFoldDB" id="A0A7W9ZF29"/>
<dbReference type="EMBL" id="JACIIX010000005">
    <property type="protein sequence ID" value="MBB6210306.1"/>
    <property type="molecule type" value="Genomic_DNA"/>
</dbReference>
<dbReference type="InterPro" id="IPR036271">
    <property type="entry name" value="Tet_transcr_reg_TetR-rel_C_sf"/>
</dbReference>
<evidence type="ECO:0000313" key="7">
    <source>
        <dbReference type="Proteomes" id="UP000544872"/>
    </source>
</evidence>
<dbReference type="PROSITE" id="PS50977">
    <property type="entry name" value="HTH_TETR_2"/>
    <property type="match status" value="1"/>
</dbReference>
<name>A0A7W9ZF29_NOVIT</name>
<gene>
    <name evidence="6" type="ORF">FHS48_001721</name>
</gene>
<dbReference type="PANTHER" id="PTHR30055">
    <property type="entry name" value="HTH-TYPE TRANSCRIPTIONAL REGULATOR RUTR"/>
    <property type="match status" value="1"/>
</dbReference>
<dbReference type="SUPFAM" id="SSF48498">
    <property type="entry name" value="Tetracyclin repressor-like, C-terminal domain"/>
    <property type="match status" value="1"/>
</dbReference>
<dbReference type="InterPro" id="IPR001647">
    <property type="entry name" value="HTH_TetR"/>
</dbReference>
<keyword evidence="1" id="KW-0805">Transcription regulation</keyword>
<feature type="domain" description="HTH tetR-type" evidence="5">
    <location>
        <begin position="13"/>
        <end position="73"/>
    </location>
</feature>
<reference evidence="6 7" key="1">
    <citation type="submission" date="2020-08" db="EMBL/GenBank/DDBJ databases">
        <title>Genomic Encyclopedia of Type Strains, Phase IV (KMG-IV): sequencing the most valuable type-strain genomes for metagenomic binning, comparative biology and taxonomic classification.</title>
        <authorList>
            <person name="Goeker M."/>
        </authorList>
    </citation>
    <scope>NUCLEOTIDE SEQUENCE [LARGE SCALE GENOMIC DNA]</scope>
    <source>
        <strain evidence="6 7">DSM 11590</strain>
    </source>
</reference>
<keyword evidence="3" id="KW-0804">Transcription</keyword>
<dbReference type="Proteomes" id="UP000544872">
    <property type="component" value="Unassembled WGS sequence"/>
</dbReference>
<dbReference type="InterPro" id="IPR009057">
    <property type="entry name" value="Homeodomain-like_sf"/>
</dbReference>
<keyword evidence="2 4" id="KW-0238">DNA-binding</keyword>
<dbReference type="SUPFAM" id="SSF46689">
    <property type="entry name" value="Homeodomain-like"/>
    <property type="match status" value="1"/>
</dbReference>
<evidence type="ECO:0000313" key="6">
    <source>
        <dbReference type="EMBL" id="MBB6210306.1"/>
    </source>
</evidence>
<dbReference type="PANTHER" id="PTHR30055:SF234">
    <property type="entry name" value="HTH-TYPE TRANSCRIPTIONAL REGULATOR BETI"/>
    <property type="match status" value="1"/>
</dbReference>
<evidence type="ECO:0000256" key="4">
    <source>
        <dbReference type="PROSITE-ProRule" id="PRU00335"/>
    </source>
</evidence>
<dbReference type="Gene3D" id="1.10.357.10">
    <property type="entry name" value="Tetracycline Repressor, domain 2"/>
    <property type="match status" value="1"/>
</dbReference>
<sequence>MTQDMTRETYHHGDLKGALLRDGLAMVAAGRLEAVSLRELARGLGVSASAVYRHYPDKQALVAAIAAEGFRQFAATLTGAVGTVTVGAADPAGPQRLAAAGRAYLAFAGANTGLFRLMFGSGGPGRVAVEAADASNPAGQAFGLLMQCLETAPLAPEETLRQAAAEAWALVHGLACLHLDGLLPPEAGAAALTAYSQRRFSAGA</sequence>
<protein>
    <submittedName>
        <fullName evidence="6">AcrR family transcriptional regulator</fullName>
    </submittedName>
</protein>
<accession>A0A7W9ZF29</accession>
<keyword evidence="7" id="KW-1185">Reference proteome</keyword>
<dbReference type="Pfam" id="PF13305">
    <property type="entry name" value="TetR_C_33"/>
    <property type="match status" value="1"/>
</dbReference>